<keyword evidence="1" id="KW-0472">Membrane</keyword>
<keyword evidence="1" id="KW-1133">Transmembrane helix</keyword>
<organism evidence="2 4">
    <name type="scientific">Eubacterium ventriosum</name>
    <dbReference type="NCBI Taxonomy" id="39496"/>
    <lineage>
        <taxon>Bacteria</taxon>
        <taxon>Bacillati</taxon>
        <taxon>Bacillota</taxon>
        <taxon>Clostridia</taxon>
        <taxon>Eubacteriales</taxon>
        <taxon>Eubacteriaceae</taxon>
        <taxon>Eubacterium</taxon>
    </lineage>
</organism>
<sequence>MLFKGREYYLAAILIIVISIFLFMWSFEKRKPKTREVVVLAVMTGIATLGRVIFFMLPQFKPCVAIIIITGIMLGKQAGFLCGALTAFVSDFFFGQGPWTPWQMFAFGIIGFISAIVFQKRKYLAYNKVVLCLYGFIMTFVVYGLILDTATVFMYTDRPKISSFMSTYAMGIPFNIVHGIATVVFLLLLAKPLFNKLSRMKEKYGMYNKKDNLN</sequence>
<dbReference type="Gene3D" id="1.10.1760.20">
    <property type="match status" value="1"/>
</dbReference>
<evidence type="ECO:0000313" key="5">
    <source>
        <dbReference type="Proteomes" id="UP000286186"/>
    </source>
</evidence>
<keyword evidence="4" id="KW-1185">Reference proteome</keyword>
<dbReference type="InterPro" id="IPR009825">
    <property type="entry name" value="ECF_substrate-spec-like"/>
</dbReference>
<feature type="transmembrane region" description="Helical" evidence="1">
    <location>
        <begin position="168"/>
        <end position="190"/>
    </location>
</feature>
<accession>A0A413R874</accession>
<reference evidence="4 5" key="1">
    <citation type="submission" date="2018-08" db="EMBL/GenBank/DDBJ databases">
        <title>A genome reference for cultivated species of the human gut microbiota.</title>
        <authorList>
            <person name="Zou Y."/>
            <person name="Xue W."/>
            <person name="Luo G."/>
        </authorList>
    </citation>
    <scope>NUCLEOTIDE SEQUENCE [LARGE SCALE GENOMIC DNA]</scope>
    <source>
        <strain evidence="3 5">AM23-22</strain>
        <strain evidence="2 4">AM44-11BH</strain>
    </source>
</reference>
<gene>
    <name evidence="3" type="ORF">DW652_06120</name>
    <name evidence="2" type="ORF">DW944_07560</name>
</gene>
<dbReference type="EMBL" id="QSFD01000006">
    <property type="protein sequence ID" value="RHA18372.1"/>
    <property type="molecule type" value="Genomic_DNA"/>
</dbReference>
<dbReference type="Proteomes" id="UP000284779">
    <property type="component" value="Unassembled WGS sequence"/>
</dbReference>
<evidence type="ECO:0000313" key="3">
    <source>
        <dbReference type="EMBL" id="RHF88810.1"/>
    </source>
</evidence>
<dbReference type="RefSeq" id="WP_117970697.1">
    <property type="nucleotide sequence ID" value="NZ_CATWJF010000014.1"/>
</dbReference>
<feature type="transmembrane region" description="Helical" evidence="1">
    <location>
        <begin position="37"/>
        <end position="57"/>
    </location>
</feature>
<dbReference type="GO" id="GO:0016020">
    <property type="term" value="C:membrane"/>
    <property type="evidence" value="ECO:0007669"/>
    <property type="project" value="InterPro"/>
</dbReference>
<evidence type="ECO:0000313" key="4">
    <source>
        <dbReference type="Proteomes" id="UP000284779"/>
    </source>
</evidence>
<feature type="transmembrane region" description="Helical" evidence="1">
    <location>
        <begin position="7"/>
        <end position="25"/>
    </location>
</feature>
<protein>
    <submittedName>
        <fullName evidence="2">ECF transporter S component</fullName>
    </submittedName>
</protein>
<proteinExistence type="predicted"/>
<evidence type="ECO:0000313" key="2">
    <source>
        <dbReference type="EMBL" id="RHA18372.1"/>
    </source>
</evidence>
<dbReference type="EMBL" id="QRHR01000005">
    <property type="protein sequence ID" value="RHF88810.1"/>
    <property type="molecule type" value="Genomic_DNA"/>
</dbReference>
<keyword evidence="1" id="KW-0812">Transmembrane</keyword>
<feature type="transmembrane region" description="Helical" evidence="1">
    <location>
        <begin position="64"/>
        <end position="89"/>
    </location>
</feature>
<dbReference type="Proteomes" id="UP000286186">
    <property type="component" value="Unassembled WGS sequence"/>
</dbReference>
<dbReference type="Pfam" id="PF07155">
    <property type="entry name" value="ECF-ribofla_trS"/>
    <property type="match status" value="1"/>
</dbReference>
<evidence type="ECO:0000256" key="1">
    <source>
        <dbReference type="SAM" id="Phobius"/>
    </source>
</evidence>
<comment type="caution">
    <text evidence="2">The sequence shown here is derived from an EMBL/GenBank/DDBJ whole genome shotgun (WGS) entry which is preliminary data.</text>
</comment>
<feature type="transmembrane region" description="Helical" evidence="1">
    <location>
        <begin position="130"/>
        <end position="156"/>
    </location>
</feature>
<feature type="transmembrane region" description="Helical" evidence="1">
    <location>
        <begin position="101"/>
        <end position="118"/>
    </location>
</feature>
<name>A0A413R874_9FIRM</name>
<dbReference type="AlphaFoldDB" id="A0A413R874"/>